<accession>A0A5B8KU79</accession>
<dbReference type="RefSeq" id="WP_146297846.1">
    <property type="nucleotide sequence ID" value="NZ_CP042301.2"/>
</dbReference>
<protein>
    <submittedName>
        <fullName evidence="1">Uncharacterized protein</fullName>
    </submittedName>
</protein>
<proteinExistence type="predicted"/>
<reference evidence="1" key="1">
    <citation type="submission" date="2020-04" db="EMBL/GenBank/DDBJ databases">
        <title>Nitratireductor sp. nov. isolated from mangrove soil.</title>
        <authorList>
            <person name="Ye Y."/>
        </authorList>
    </citation>
    <scope>NUCLEOTIDE SEQUENCE</scope>
    <source>
        <strain evidence="1">SY7</strain>
    </source>
</reference>
<keyword evidence="2" id="KW-1185">Reference proteome</keyword>
<dbReference type="AlphaFoldDB" id="A0A5B8KU79"/>
<sequence>MNEHERGFLTFLSGSTRRRMQVLLERGEKRRNDVRALLPHSVRLDPSFARHLVGTATFPASVEATLRQLGAPPDCYVLAADPALDGRTMPVNAALGAVVGMGESAFISCIPGRLGFYEYEDVKSSYLLVR</sequence>
<gene>
    <name evidence="1" type="ORF">FQ775_01770</name>
</gene>
<organism evidence="1 2">
    <name type="scientific">Nitratireductor mangrovi</name>
    <dbReference type="NCBI Taxonomy" id="2599600"/>
    <lineage>
        <taxon>Bacteria</taxon>
        <taxon>Pseudomonadati</taxon>
        <taxon>Pseudomonadota</taxon>
        <taxon>Alphaproteobacteria</taxon>
        <taxon>Hyphomicrobiales</taxon>
        <taxon>Phyllobacteriaceae</taxon>
        <taxon>Nitratireductor</taxon>
    </lineage>
</organism>
<dbReference type="KEGG" id="niy:FQ775_01770"/>
<evidence type="ECO:0000313" key="1">
    <source>
        <dbReference type="EMBL" id="QDY99196.1"/>
    </source>
</evidence>
<dbReference type="EMBL" id="CP042301">
    <property type="protein sequence ID" value="QDY99196.1"/>
    <property type="molecule type" value="Genomic_DNA"/>
</dbReference>
<dbReference type="OrthoDB" id="2354360at2"/>
<evidence type="ECO:0000313" key="2">
    <source>
        <dbReference type="Proteomes" id="UP000321389"/>
    </source>
</evidence>
<name>A0A5B8KU79_9HYPH</name>
<dbReference type="Proteomes" id="UP000321389">
    <property type="component" value="Chromosome"/>
</dbReference>